<comment type="caution">
    <text evidence="4">The sequence shown here is derived from an EMBL/GenBank/DDBJ whole genome shotgun (WGS) entry which is preliminary data.</text>
</comment>
<dbReference type="GO" id="GO:0016020">
    <property type="term" value="C:membrane"/>
    <property type="evidence" value="ECO:0007669"/>
    <property type="project" value="InterPro"/>
</dbReference>
<accession>A0A8H7V2V1</accession>
<dbReference type="PANTHER" id="PTHR11183">
    <property type="entry name" value="GLYCOGENIN SUBFAMILY MEMBER"/>
    <property type="match status" value="1"/>
</dbReference>
<feature type="domain" description="Glycosyl transferase 64" evidence="3">
    <location>
        <begin position="347"/>
        <end position="583"/>
    </location>
</feature>
<dbReference type="Pfam" id="PF09258">
    <property type="entry name" value="Glyco_transf_64"/>
    <property type="match status" value="1"/>
</dbReference>
<keyword evidence="2" id="KW-1015">Disulfide bond</keyword>
<evidence type="ECO:0000313" key="4">
    <source>
        <dbReference type="EMBL" id="KAG2208116.1"/>
    </source>
</evidence>
<dbReference type="Gene3D" id="3.90.550.10">
    <property type="entry name" value="Spore Coat Polysaccharide Biosynthesis Protein SpsA, Chain A"/>
    <property type="match status" value="2"/>
</dbReference>
<dbReference type="Pfam" id="PF01501">
    <property type="entry name" value="Glyco_transf_8"/>
    <property type="match status" value="1"/>
</dbReference>
<evidence type="ECO:0000256" key="2">
    <source>
        <dbReference type="ARBA" id="ARBA00023157"/>
    </source>
</evidence>
<dbReference type="GO" id="GO:0016757">
    <property type="term" value="F:glycosyltransferase activity"/>
    <property type="evidence" value="ECO:0007669"/>
    <property type="project" value="InterPro"/>
</dbReference>
<evidence type="ECO:0000259" key="3">
    <source>
        <dbReference type="Pfam" id="PF09258"/>
    </source>
</evidence>
<gene>
    <name evidence="4" type="ORF">INT47_010478</name>
</gene>
<dbReference type="OrthoDB" id="2014201at2759"/>
<protein>
    <recommendedName>
        <fullName evidence="3">Glycosyl transferase 64 domain-containing protein</fullName>
    </recommendedName>
</protein>
<dbReference type="InterPro" id="IPR015338">
    <property type="entry name" value="GT64_dom"/>
</dbReference>
<evidence type="ECO:0000313" key="5">
    <source>
        <dbReference type="Proteomes" id="UP000603453"/>
    </source>
</evidence>
<reference evidence="4" key="1">
    <citation type="submission" date="2020-12" db="EMBL/GenBank/DDBJ databases">
        <title>Metabolic potential, ecology and presence of endohyphal bacteria is reflected in genomic diversity of Mucoromycotina.</title>
        <authorList>
            <person name="Muszewska A."/>
            <person name="Okrasinska A."/>
            <person name="Steczkiewicz K."/>
            <person name="Drgas O."/>
            <person name="Orlowska M."/>
            <person name="Perlinska-Lenart U."/>
            <person name="Aleksandrzak-Piekarczyk T."/>
            <person name="Szatraj K."/>
            <person name="Zielenkiewicz U."/>
            <person name="Pilsyk S."/>
            <person name="Malc E."/>
            <person name="Mieczkowski P."/>
            <person name="Kruszewska J.S."/>
            <person name="Biernat P."/>
            <person name="Pawlowska J."/>
        </authorList>
    </citation>
    <scope>NUCLEOTIDE SEQUENCE</scope>
    <source>
        <strain evidence="4">WA0000017839</strain>
    </source>
</reference>
<dbReference type="AlphaFoldDB" id="A0A8H7V2V1"/>
<proteinExistence type="predicted"/>
<dbReference type="SUPFAM" id="SSF53448">
    <property type="entry name" value="Nucleotide-diphospho-sugar transferases"/>
    <property type="match status" value="1"/>
</dbReference>
<keyword evidence="5" id="KW-1185">Reference proteome</keyword>
<name>A0A8H7V2V1_9FUNG</name>
<organism evidence="4 5">
    <name type="scientific">Mucor saturninus</name>
    <dbReference type="NCBI Taxonomy" id="64648"/>
    <lineage>
        <taxon>Eukaryota</taxon>
        <taxon>Fungi</taxon>
        <taxon>Fungi incertae sedis</taxon>
        <taxon>Mucoromycota</taxon>
        <taxon>Mucoromycotina</taxon>
        <taxon>Mucoromycetes</taxon>
        <taxon>Mucorales</taxon>
        <taxon>Mucorineae</taxon>
        <taxon>Mucoraceae</taxon>
        <taxon>Mucor</taxon>
    </lineage>
</organism>
<dbReference type="Proteomes" id="UP000603453">
    <property type="component" value="Unassembled WGS sequence"/>
</dbReference>
<dbReference type="InterPro" id="IPR002495">
    <property type="entry name" value="Glyco_trans_8"/>
</dbReference>
<dbReference type="EMBL" id="JAEPRD010000021">
    <property type="protein sequence ID" value="KAG2208116.1"/>
    <property type="molecule type" value="Genomic_DNA"/>
</dbReference>
<keyword evidence="1" id="KW-0808">Transferase</keyword>
<dbReference type="InterPro" id="IPR029044">
    <property type="entry name" value="Nucleotide-diphossugar_trans"/>
</dbReference>
<evidence type="ECO:0000256" key="1">
    <source>
        <dbReference type="ARBA" id="ARBA00022679"/>
    </source>
</evidence>
<sequence>MYNIKKRTWKTLIGLLSITILMYLLQSSPFSIEETIKAYNPHGVVQDITQTAAVGDEKKAFVTFLCDDVMGEATEVLVYSLKNTNTSHDIVVLVLEDVTHSVRSRLEYLGANVIDVEHIKYPWDSSSARRKGFNKACRYSKLNLWSLTQYKKVVFLDADTMVVNPIDELFDYPEFTAVVDIGGVLNTGVFVAEPSMKTYLNIMDTYESSPSYNKGDQGFLNYYFNQSVHHLPGNYNLMVKFTHFSTLASSFITRNTVKVLHFTSETKPWNFYFLHHKEWRENYDGYLFGLWTRALRQMRHQLTTGGLWKNDYGQENTTWKNKGRVQEICDRTLPRTYGRYYPKTSQFTVILNLRNSDISIKYLEKLLRMYTSSKKVARIFIDGNVIKAEDGKIITLSTAYFRSLHLSKSVNIVAFKKFKSINNRLNPMRGITTHAVFLVDGNVLTSVEDLEFGYEIWKKNQDAIVGFESNSHTRLGKSQEIVSDQSLRYSMISSKSMFIKSDFLYAYTCLIPEEIHHYIDNNPICLDIGINMLVSGMTGTSPILVKASNFVMFQKADTHTKQLLNCLNDLSRLFGGKNPLIFTNELVKKISSNDIITPVAWDTWEENVELSKKSVSK</sequence>
<dbReference type="InterPro" id="IPR050587">
    <property type="entry name" value="GNT1/Glycosyltrans_8"/>
</dbReference>